<evidence type="ECO:0000256" key="2">
    <source>
        <dbReference type="SAM" id="SignalP"/>
    </source>
</evidence>
<feature type="chain" id="PRO_5035285491" description="CPR type cuticle protein" evidence="2">
    <location>
        <begin position="23"/>
        <end position="168"/>
    </location>
</feature>
<feature type="signal peptide" evidence="2">
    <location>
        <begin position="1"/>
        <end position="22"/>
    </location>
</feature>
<dbReference type="GeneID" id="112126970"/>
<sequence>MGSPFKVLTALLLLQLAGLSEPLFVPEQLTTLLSFLYTNIPPIRKGTDSRVGFGFRLGPNADFQVLFELGPQQNTVPLGPDSAGSSKRDTISAQKPPTTWLETWHSKQQDANQEDEYDMPVKTGYVLPDRDIINHLRQLYTTKPPEIVPEEKELKANTTGIQTNSSSI</sequence>
<feature type="region of interest" description="Disordered" evidence="1">
    <location>
        <begin position="78"/>
        <end position="99"/>
    </location>
</feature>
<dbReference type="KEGG" id="clec:112126970"/>
<evidence type="ECO:0000313" key="4">
    <source>
        <dbReference type="Proteomes" id="UP000494040"/>
    </source>
</evidence>
<feature type="compositionally biased region" description="Polar residues" evidence="1">
    <location>
        <begin position="156"/>
        <end position="168"/>
    </location>
</feature>
<dbReference type="RefSeq" id="XP_024082872.1">
    <property type="nucleotide sequence ID" value="XM_024227104.1"/>
</dbReference>
<name>A0A8I6SHZ6_CIMLE</name>
<dbReference type="AlphaFoldDB" id="A0A8I6SHZ6"/>
<reference evidence="3" key="1">
    <citation type="submission" date="2022-01" db="UniProtKB">
        <authorList>
            <consortium name="EnsemblMetazoa"/>
        </authorList>
    </citation>
    <scope>IDENTIFICATION</scope>
</reference>
<dbReference type="OrthoDB" id="8188574at2759"/>
<proteinExistence type="predicted"/>
<dbReference type="EnsemblMetazoa" id="XM_024227104.1">
    <property type="protein sequence ID" value="XP_024082872.1"/>
    <property type="gene ID" value="LOC112126970"/>
</dbReference>
<dbReference type="OMA" id="FELGPQQ"/>
<evidence type="ECO:0008006" key="5">
    <source>
        <dbReference type="Google" id="ProtNLM"/>
    </source>
</evidence>
<evidence type="ECO:0000313" key="3">
    <source>
        <dbReference type="EnsemblMetazoa" id="XP_024082872.1"/>
    </source>
</evidence>
<evidence type="ECO:0000256" key="1">
    <source>
        <dbReference type="SAM" id="MobiDB-lite"/>
    </source>
</evidence>
<dbReference type="Proteomes" id="UP000494040">
    <property type="component" value="Unassembled WGS sequence"/>
</dbReference>
<feature type="region of interest" description="Disordered" evidence="1">
    <location>
        <begin position="143"/>
        <end position="168"/>
    </location>
</feature>
<protein>
    <recommendedName>
        <fullName evidence="5">CPR type cuticle protein</fullName>
    </recommendedName>
</protein>
<accession>A0A8I6SHZ6</accession>
<keyword evidence="4" id="KW-1185">Reference proteome</keyword>
<keyword evidence="2" id="KW-0732">Signal</keyword>
<organism evidence="3 4">
    <name type="scientific">Cimex lectularius</name>
    <name type="common">Bed bug</name>
    <name type="synonym">Acanthia lectularia</name>
    <dbReference type="NCBI Taxonomy" id="79782"/>
    <lineage>
        <taxon>Eukaryota</taxon>
        <taxon>Metazoa</taxon>
        <taxon>Ecdysozoa</taxon>
        <taxon>Arthropoda</taxon>
        <taxon>Hexapoda</taxon>
        <taxon>Insecta</taxon>
        <taxon>Pterygota</taxon>
        <taxon>Neoptera</taxon>
        <taxon>Paraneoptera</taxon>
        <taxon>Hemiptera</taxon>
        <taxon>Heteroptera</taxon>
        <taxon>Panheteroptera</taxon>
        <taxon>Cimicomorpha</taxon>
        <taxon>Cimicidae</taxon>
        <taxon>Cimex</taxon>
    </lineage>
</organism>